<reference evidence="11 12" key="1">
    <citation type="submission" date="2016-10" db="EMBL/GenBank/DDBJ databases">
        <authorList>
            <person name="de Groot N.N."/>
        </authorList>
    </citation>
    <scope>NUCLEOTIDE SEQUENCE [LARGE SCALE GENOMIC DNA]</scope>
    <source>
        <strain evidence="11 12">DSM 5885</strain>
    </source>
</reference>
<dbReference type="InterPro" id="IPR013766">
    <property type="entry name" value="Thioredoxin_domain"/>
</dbReference>
<dbReference type="PROSITE" id="PS51352">
    <property type="entry name" value="THIOREDOXIN_2"/>
    <property type="match status" value="1"/>
</dbReference>
<evidence type="ECO:0000256" key="7">
    <source>
        <dbReference type="PIRNR" id="PIRNR001488"/>
    </source>
</evidence>
<dbReference type="Gene3D" id="3.40.30.10">
    <property type="entry name" value="Glutaredoxin"/>
    <property type="match status" value="1"/>
</dbReference>
<dbReference type="RefSeq" id="WP_091932704.1">
    <property type="nucleotide sequence ID" value="NZ_FNCY01000001.1"/>
</dbReference>
<keyword evidence="4 7" id="KW-0574">Periplasm</keyword>
<evidence type="ECO:0000313" key="11">
    <source>
        <dbReference type="EMBL" id="SDG69384.1"/>
    </source>
</evidence>
<evidence type="ECO:0000256" key="1">
    <source>
        <dbReference type="ARBA" id="ARBA00004418"/>
    </source>
</evidence>
<dbReference type="GO" id="GO:0016491">
    <property type="term" value="F:oxidoreductase activity"/>
    <property type="evidence" value="ECO:0007669"/>
    <property type="project" value="InterPro"/>
</dbReference>
<feature type="domain" description="Thioredoxin" evidence="10">
    <location>
        <begin position="10"/>
        <end position="156"/>
    </location>
</feature>
<dbReference type="OrthoDB" id="9784896at2"/>
<comment type="similarity">
    <text evidence="2">Belongs to the thioredoxin family. DsbA subfamily.</text>
</comment>
<keyword evidence="6" id="KW-0676">Redox-active center</keyword>
<dbReference type="STRING" id="83767.SAMN05660652_00467"/>
<accession>A0A1G7WBW2</accession>
<organism evidence="11 12">
    <name type="scientific">Propionivibrio dicarboxylicus</name>
    <dbReference type="NCBI Taxonomy" id="83767"/>
    <lineage>
        <taxon>Bacteria</taxon>
        <taxon>Pseudomonadati</taxon>
        <taxon>Pseudomonadota</taxon>
        <taxon>Betaproteobacteria</taxon>
        <taxon>Rhodocyclales</taxon>
        <taxon>Rhodocyclaceae</taxon>
        <taxon>Propionivibrio</taxon>
    </lineage>
</organism>
<evidence type="ECO:0000313" key="12">
    <source>
        <dbReference type="Proteomes" id="UP000198607"/>
    </source>
</evidence>
<dbReference type="CDD" id="cd03019">
    <property type="entry name" value="DsbA_DsbA"/>
    <property type="match status" value="1"/>
</dbReference>
<dbReference type="PIRSF" id="PIRSF001488">
    <property type="entry name" value="Tdi_protein"/>
    <property type="match status" value="1"/>
</dbReference>
<evidence type="ECO:0000256" key="6">
    <source>
        <dbReference type="ARBA" id="ARBA00023284"/>
    </source>
</evidence>
<comment type="subcellular location">
    <subcellularLocation>
        <location evidence="1 7">Periplasm</location>
    </subcellularLocation>
</comment>
<keyword evidence="5 7" id="KW-1015">Disulfide bond</keyword>
<dbReference type="InterPro" id="IPR036249">
    <property type="entry name" value="Thioredoxin-like_sf"/>
</dbReference>
<gene>
    <name evidence="11" type="ORF">SAMN05660652_00467</name>
</gene>
<name>A0A1G7WBW2_9RHOO</name>
<feature type="signal peptide" evidence="9">
    <location>
        <begin position="1"/>
        <end position="25"/>
    </location>
</feature>
<evidence type="ECO:0000256" key="8">
    <source>
        <dbReference type="PIRSR" id="PIRSR001488-1"/>
    </source>
</evidence>
<evidence type="ECO:0000256" key="9">
    <source>
        <dbReference type="SAM" id="SignalP"/>
    </source>
</evidence>
<sequence>MKHLVQGWLAALALALFAFALPAQAQLAVGRDYVVITPPLTSDTPAKIEVIEFFSYACPHCKDLHPYFDRWSTKLPSDVVVRRIPVGFNQPYYQLMGRFYYALEALGELSRLDSAVFSAIHDKGLKLVDEKSLTEWVVAQGVDAKKFYDAFNAFGVVSKAKRADQIAQAAHISGVPALVVDGTYLVTGNEIKTLPDLLVLTDKVIDKRRLERSSKKK</sequence>
<dbReference type="PANTHER" id="PTHR35891">
    <property type="entry name" value="THIOL:DISULFIDE INTERCHANGE PROTEIN DSBA"/>
    <property type="match status" value="1"/>
</dbReference>
<dbReference type="Proteomes" id="UP000198607">
    <property type="component" value="Unassembled WGS sequence"/>
</dbReference>
<dbReference type="Pfam" id="PF01323">
    <property type="entry name" value="DSBA"/>
    <property type="match status" value="1"/>
</dbReference>
<dbReference type="InterPro" id="IPR023205">
    <property type="entry name" value="DsbA/DsbL"/>
</dbReference>
<proteinExistence type="inferred from homology"/>
<dbReference type="AlphaFoldDB" id="A0A1G7WBW2"/>
<evidence type="ECO:0000256" key="3">
    <source>
        <dbReference type="ARBA" id="ARBA00022729"/>
    </source>
</evidence>
<evidence type="ECO:0000256" key="5">
    <source>
        <dbReference type="ARBA" id="ARBA00023157"/>
    </source>
</evidence>
<keyword evidence="12" id="KW-1185">Reference proteome</keyword>
<feature type="chain" id="PRO_5011574659" description="Thiol:disulfide interchange protein" evidence="9">
    <location>
        <begin position="26"/>
        <end position="217"/>
    </location>
</feature>
<keyword evidence="3 9" id="KW-0732">Signal</keyword>
<dbReference type="EMBL" id="FNCY01000001">
    <property type="protein sequence ID" value="SDG69384.1"/>
    <property type="molecule type" value="Genomic_DNA"/>
</dbReference>
<evidence type="ECO:0000256" key="4">
    <source>
        <dbReference type="ARBA" id="ARBA00022764"/>
    </source>
</evidence>
<evidence type="ECO:0000259" key="10">
    <source>
        <dbReference type="PROSITE" id="PS51352"/>
    </source>
</evidence>
<dbReference type="GO" id="GO:0042597">
    <property type="term" value="C:periplasmic space"/>
    <property type="evidence" value="ECO:0007669"/>
    <property type="project" value="UniProtKB-SubCell"/>
</dbReference>
<dbReference type="PANTHER" id="PTHR35891:SF3">
    <property type="entry name" value="THIOL:DISULFIDE INTERCHANGE PROTEIN DSBL"/>
    <property type="match status" value="1"/>
</dbReference>
<feature type="disulfide bond" description="Redox-active" evidence="8">
    <location>
        <begin position="58"/>
        <end position="61"/>
    </location>
</feature>
<protein>
    <recommendedName>
        <fullName evidence="7">Thiol:disulfide interchange protein</fullName>
    </recommendedName>
</protein>
<dbReference type="InterPro" id="IPR001853">
    <property type="entry name" value="DSBA-like_thioredoxin_dom"/>
</dbReference>
<dbReference type="SUPFAM" id="SSF52833">
    <property type="entry name" value="Thioredoxin-like"/>
    <property type="match status" value="1"/>
</dbReference>
<evidence type="ECO:0000256" key="2">
    <source>
        <dbReference type="ARBA" id="ARBA00005791"/>
    </source>
</evidence>
<dbReference type="InterPro" id="IPR050824">
    <property type="entry name" value="Thiol_disulfide_DsbA"/>
</dbReference>